<gene>
    <name evidence="2" type="ORF">K443DRAFT_594887</name>
</gene>
<keyword evidence="3" id="KW-1185">Reference proteome</keyword>
<dbReference type="EMBL" id="KN838618">
    <property type="protein sequence ID" value="KIK00805.1"/>
    <property type="molecule type" value="Genomic_DNA"/>
</dbReference>
<evidence type="ECO:0000313" key="3">
    <source>
        <dbReference type="Proteomes" id="UP000054477"/>
    </source>
</evidence>
<evidence type="ECO:0000256" key="1">
    <source>
        <dbReference type="SAM" id="MobiDB-lite"/>
    </source>
</evidence>
<evidence type="ECO:0000313" key="2">
    <source>
        <dbReference type="EMBL" id="KIK00805.1"/>
    </source>
</evidence>
<protein>
    <submittedName>
        <fullName evidence="2">Unplaced genomic scaffold K443scaffold_83, whole genome shotgun sequence</fullName>
    </submittedName>
</protein>
<dbReference type="Proteomes" id="UP000054477">
    <property type="component" value="Unassembled WGS sequence"/>
</dbReference>
<dbReference type="HOGENOM" id="CLU_2498222_0_0_1"/>
<reference evidence="3" key="2">
    <citation type="submission" date="2015-01" db="EMBL/GenBank/DDBJ databases">
        <title>Evolutionary Origins and Diversification of the Mycorrhizal Mutualists.</title>
        <authorList>
            <consortium name="DOE Joint Genome Institute"/>
            <consortium name="Mycorrhizal Genomics Consortium"/>
            <person name="Kohler A."/>
            <person name="Kuo A."/>
            <person name="Nagy L.G."/>
            <person name="Floudas D."/>
            <person name="Copeland A."/>
            <person name="Barry K.W."/>
            <person name="Cichocki N."/>
            <person name="Veneault-Fourrey C."/>
            <person name="LaButti K."/>
            <person name="Lindquist E.A."/>
            <person name="Lipzen A."/>
            <person name="Lundell T."/>
            <person name="Morin E."/>
            <person name="Murat C."/>
            <person name="Riley R."/>
            <person name="Ohm R."/>
            <person name="Sun H."/>
            <person name="Tunlid A."/>
            <person name="Henrissat B."/>
            <person name="Grigoriev I.V."/>
            <person name="Hibbett D.S."/>
            <person name="Martin F."/>
        </authorList>
    </citation>
    <scope>NUCLEOTIDE SEQUENCE [LARGE SCALE GENOMIC DNA]</scope>
    <source>
        <strain evidence="3">LaAM-08-1</strain>
    </source>
</reference>
<dbReference type="AlphaFoldDB" id="A0A0C9WQX3"/>
<sequence length="86" mass="9145">MDNIYGKSAGPRRPITPYQKKGPSRPTGTSKGGACGAVATRKHITVHSGSLIQATTLICLLLSQLLSEFIRFSTAVRRTSSIPSCV</sequence>
<name>A0A0C9WQX3_9AGAR</name>
<reference evidence="2 3" key="1">
    <citation type="submission" date="2014-04" db="EMBL/GenBank/DDBJ databases">
        <authorList>
            <consortium name="DOE Joint Genome Institute"/>
            <person name="Kuo A."/>
            <person name="Kohler A."/>
            <person name="Nagy L.G."/>
            <person name="Floudas D."/>
            <person name="Copeland A."/>
            <person name="Barry K.W."/>
            <person name="Cichocki N."/>
            <person name="Veneault-Fourrey C."/>
            <person name="LaButti K."/>
            <person name="Lindquist E.A."/>
            <person name="Lipzen A."/>
            <person name="Lundell T."/>
            <person name="Morin E."/>
            <person name="Murat C."/>
            <person name="Sun H."/>
            <person name="Tunlid A."/>
            <person name="Henrissat B."/>
            <person name="Grigoriev I.V."/>
            <person name="Hibbett D.S."/>
            <person name="Martin F."/>
            <person name="Nordberg H.P."/>
            <person name="Cantor M.N."/>
            <person name="Hua S.X."/>
        </authorList>
    </citation>
    <scope>NUCLEOTIDE SEQUENCE [LARGE SCALE GENOMIC DNA]</scope>
    <source>
        <strain evidence="2 3">LaAM-08-1</strain>
    </source>
</reference>
<proteinExistence type="predicted"/>
<organism evidence="2 3">
    <name type="scientific">Laccaria amethystina LaAM-08-1</name>
    <dbReference type="NCBI Taxonomy" id="1095629"/>
    <lineage>
        <taxon>Eukaryota</taxon>
        <taxon>Fungi</taxon>
        <taxon>Dikarya</taxon>
        <taxon>Basidiomycota</taxon>
        <taxon>Agaricomycotina</taxon>
        <taxon>Agaricomycetes</taxon>
        <taxon>Agaricomycetidae</taxon>
        <taxon>Agaricales</taxon>
        <taxon>Agaricineae</taxon>
        <taxon>Hydnangiaceae</taxon>
        <taxon>Laccaria</taxon>
    </lineage>
</organism>
<feature type="region of interest" description="Disordered" evidence="1">
    <location>
        <begin position="1"/>
        <end position="34"/>
    </location>
</feature>
<accession>A0A0C9WQX3</accession>